<dbReference type="PANTHER" id="PTHR43004:SF3">
    <property type="entry name" value="P-HYDROXYBENZOATE HYDROXYLASE"/>
    <property type="match status" value="1"/>
</dbReference>
<dbReference type="InterPro" id="IPR012733">
    <property type="entry name" value="HB_mOase"/>
</dbReference>
<name>A0ABS7NF00_9RHOB</name>
<dbReference type="NCBIfam" id="TIGR02360">
    <property type="entry name" value="pbenz_hydroxyl"/>
    <property type="match status" value="1"/>
</dbReference>
<dbReference type="PANTHER" id="PTHR43004">
    <property type="entry name" value="TRK SYSTEM POTASSIUM UPTAKE PROTEIN"/>
    <property type="match status" value="1"/>
</dbReference>
<evidence type="ECO:0000259" key="3">
    <source>
        <dbReference type="Pfam" id="PF01494"/>
    </source>
</evidence>
<dbReference type="InterPro" id="IPR036188">
    <property type="entry name" value="FAD/NAD-bd_sf"/>
</dbReference>
<evidence type="ECO:0000256" key="2">
    <source>
        <dbReference type="ARBA" id="ARBA00022827"/>
    </source>
</evidence>
<feature type="domain" description="FAD-binding" evidence="3">
    <location>
        <begin position="5"/>
        <end position="346"/>
    </location>
</feature>
<dbReference type="Gene3D" id="3.30.9.10">
    <property type="entry name" value="D-Amino Acid Oxidase, subunit A, domain 2"/>
    <property type="match status" value="1"/>
</dbReference>
<accession>A0ABS7NF00</accession>
<dbReference type="InterPro" id="IPR002938">
    <property type="entry name" value="FAD-bd"/>
</dbReference>
<dbReference type="SUPFAM" id="SSF51905">
    <property type="entry name" value="FAD/NAD(P)-binding domain"/>
    <property type="match status" value="1"/>
</dbReference>
<dbReference type="GO" id="GO:0018659">
    <property type="term" value="F:4-hydroxybenzoate 3-monooxygenase activity"/>
    <property type="evidence" value="ECO:0007669"/>
    <property type="project" value="UniProtKB-EC"/>
</dbReference>
<keyword evidence="2" id="KW-0274">FAD</keyword>
<sequence>MSTHQTQVVIIGGGPSGLLLSQLLYRKGISSIVLEKHTREHVLGRIRAGVLEHGFVNLMREAGCGERMDREGEIHEGFHIAHQGQLDRIDLAKHTGGETVMVYGQTEVTRDLYDARDAMGGMIIHEAQNVQPHALTETRPHVTWEQNGETKRVECDFIVGADGFHGVSRKSIPAEVLKEYEKVYPFGWLGVLSETPPVAEELIYARHERGFALCSLRSRVLSRYYIQVPLTDRVEDWSDAAFWQELKRRLPQDVAAGLQTGPSIEKSIAPLRSFVAEPMRYGNLFLAGDAAHIVPPTGAKGLNLAASDIHYLYHGFLDHYLNGDSGGLHGYSEKALARVWKAERFSWWMTNLLHRAPEGSETDLRLQRAELDYLFSSEAAQVSLAENYVGLPY</sequence>
<dbReference type="Proteomes" id="UP000766629">
    <property type="component" value="Unassembled WGS sequence"/>
</dbReference>
<evidence type="ECO:0000313" key="5">
    <source>
        <dbReference type="Proteomes" id="UP000766629"/>
    </source>
</evidence>
<dbReference type="EC" id="1.14.13.2" evidence="4"/>
<dbReference type="Gene3D" id="3.50.50.60">
    <property type="entry name" value="FAD/NAD(P)-binding domain"/>
    <property type="match status" value="1"/>
</dbReference>
<protein>
    <submittedName>
        <fullName evidence="4">4-hydroxybenzoate 3-monooxygenase</fullName>
        <ecNumber evidence="4">1.14.13.2</ecNumber>
    </submittedName>
</protein>
<dbReference type="RefSeq" id="WP_222508248.1">
    <property type="nucleotide sequence ID" value="NZ_JAHVJA010000003.1"/>
</dbReference>
<evidence type="ECO:0000313" key="4">
    <source>
        <dbReference type="EMBL" id="MBY6139789.1"/>
    </source>
</evidence>
<reference evidence="4 5" key="1">
    <citation type="submission" date="2021-06" db="EMBL/GenBank/DDBJ databases">
        <title>50 bacteria genomes isolated from Dapeng, Shenzhen, China.</title>
        <authorList>
            <person name="Zheng W."/>
            <person name="Yu S."/>
            <person name="Huang Y."/>
        </authorList>
    </citation>
    <scope>NUCLEOTIDE SEQUENCE [LARGE SCALE GENOMIC DNA]</scope>
    <source>
        <strain evidence="4 5">DP1N14-2</strain>
    </source>
</reference>
<comment type="caution">
    <text evidence="4">The sequence shown here is derived from an EMBL/GenBank/DDBJ whole genome shotgun (WGS) entry which is preliminary data.</text>
</comment>
<gene>
    <name evidence="4" type="primary">pobA</name>
    <name evidence="4" type="ORF">KUV26_10120</name>
</gene>
<keyword evidence="5" id="KW-1185">Reference proteome</keyword>
<dbReference type="EMBL" id="JAHVJA010000003">
    <property type="protein sequence ID" value="MBY6139789.1"/>
    <property type="molecule type" value="Genomic_DNA"/>
</dbReference>
<dbReference type="Pfam" id="PF01494">
    <property type="entry name" value="FAD_binding_3"/>
    <property type="match status" value="1"/>
</dbReference>
<evidence type="ECO:0000256" key="1">
    <source>
        <dbReference type="ARBA" id="ARBA00022630"/>
    </source>
</evidence>
<organism evidence="4 5">
    <name type="scientific">Leisingera daeponensis</name>
    <dbReference type="NCBI Taxonomy" id="405746"/>
    <lineage>
        <taxon>Bacteria</taxon>
        <taxon>Pseudomonadati</taxon>
        <taxon>Pseudomonadota</taxon>
        <taxon>Alphaproteobacteria</taxon>
        <taxon>Rhodobacterales</taxon>
        <taxon>Roseobacteraceae</taxon>
        <taxon>Leisingera</taxon>
    </lineage>
</organism>
<dbReference type="NCBIfam" id="NF006091">
    <property type="entry name" value="PRK08243.1"/>
    <property type="match status" value="1"/>
</dbReference>
<keyword evidence="4" id="KW-0560">Oxidoreductase</keyword>
<dbReference type="InterPro" id="IPR050641">
    <property type="entry name" value="RIFMO-like"/>
</dbReference>
<dbReference type="PRINTS" id="PR00420">
    <property type="entry name" value="RNGMNOXGNASE"/>
</dbReference>
<dbReference type="SUPFAM" id="SSF54373">
    <property type="entry name" value="FAD-linked reductases, C-terminal domain"/>
    <property type="match status" value="1"/>
</dbReference>
<keyword evidence="1" id="KW-0285">Flavoprotein</keyword>
<proteinExistence type="predicted"/>